<dbReference type="PANTHER" id="PTHR47165">
    <property type="entry name" value="OS03G0429900 PROTEIN"/>
    <property type="match status" value="1"/>
</dbReference>
<dbReference type="STRING" id="32264.T1KSQ9"/>
<evidence type="ECO:0000259" key="12">
    <source>
        <dbReference type="Pfam" id="PF16900"/>
    </source>
</evidence>
<evidence type="ECO:0000256" key="8">
    <source>
        <dbReference type="ARBA" id="ARBA00023125"/>
    </source>
</evidence>
<evidence type="ECO:0000256" key="7">
    <source>
        <dbReference type="ARBA" id="ARBA00022833"/>
    </source>
</evidence>
<dbReference type="InterPro" id="IPR012340">
    <property type="entry name" value="NA-bd_OB-fold"/>
</dbReference>
<dbReference type="EnsemblMetazoa" id="tetur20g00500.1">
    <property type="protein sequence ID" value="tetur20g00500.1"/>
    <property type="gene ID" value="tetur20g00500"/>
</dbReference>
<dbReference type="HOGENOM" id="CLU_012393_4_1_1"/>
<dbReference type="GeneID" id="112539394"/>
<dbReference type="PANTHER" id="PTHR47165:SF4">
    <property type="entry name" value="OS03G0429900 PROTEIN"/>
    <property type="match status" value="1"/>
</dbReference>
<reference evidence="14" key="1">
    <citation type="submission" date="2011-08" db="EMBL/GenBank/DDBJ databases">
        <authorList>
            <person name="Rombauts S."/>
        </authorList>
    </citation>
    <scope>NUCLEOTIDE SEQUENCE</scope>
    <source>
        <strain evidence="14">London</strain>
    </source>
</reference>
<dbReference type="KEGG" id="tut:112539394"/>
<dbReference type="CDD" id="cd04475">
    <property type="entry name" value="RPA1_DBD_B"/>
    <property type="match status" value="1"/>
</dbReference>
<evidence type="ECO:0000256" key="1">
    <source>
        <dbReference type="ARBA" id="ARBA00004123"/>
    </source>
</evidence>
<keyword evidence="14" id="KW-1185">Reference proteome</keyword>
<dbReference type="OMA" id="CEDANTI"/>
<dbReference type="InterPro" id="IPR013955">
    <property type="entry name" value="Rep_factor-A_C"/>
</dbReference>
<dbReference type="Proteomes" id="UP000015104">
    <property type="component" value="Unassembled WGS sequence"/>
</dbReference>
<evidence type="ECO:0000259" key="11">
    <source>
        <dbReference type="Pfam" id="PF08646"/>
    </source>
</evidence>
<evidence type="ECO:0000313" key="14">
    <source>
        <dbReference type="Proteomes" id="UP000015104"/>
    </source>
</evidence>
<dbReference type="eggNOG" id="KOG0851">
    <property type="taxonomic scope" value="Eukaryota"/>
</dbReference>
<dbReference type="FunFam" id="2.40.50.140:FF:000064">
    <property type="entry name" value="Replication protein A subunit"/>
    <property type="match status" value="1"/>
</dbReference>
<evidence type="ECO:0000256" key="2">
    <source>
        <dbReference type="ARBA" id="ARBA00005690"/>
    </source>
</evidence>
<dbReference type="GO" id="GO:0005634">
    <property type="term" value="C:nucleus"/>
    <property type="evidence" value="ECO:0007669"/>
    <property type="project" value="UniProtKB-SubCell"/>
</dbReference>
<dbReference type="GO" id="GO:0003677">
    <property type="term" value="F:DNA binding"/>
    <property type="evidence" value="ECO:0007669"/>
    <property type="project" value="UniProtKB-KW"/>
</dbReference>
<dbReference type="RefSeq" id="XP_025017634.1">
    <property type="nucleotide sequence ID" value="XM_025161866.1"/>
</dbReference>
<reference evidence="13" key="2">
    <citation type="submission" date="2015-06" db="UniProtKB">
        <authorList>
            <consortium name="EnsemblMetazoa"/>
        </authorList>
    </citation>
    <scope>IDENTIFICATION</scope>
</reference>
<organism evidence="13 14">
    <name type="scientific">Tetranychus urticae</name>
    <name type="common">Two-spotted spider mite</name>
    <dbReference type="NCBI Taxonomy" id="32264"/>
    <lineage>
        <taxon>Eukaryota</taxon>
        <taxon>Metazoa</taxon>
        <taxon>Ecdysozoa</taxon>
        <taxon>Arthropoda</taxon>
        <taxon>Chelicerata</taxon>
        <taxon>Arachnida</taxon>
        <taxon>Acari</taxon>
        <taxon>Acariformes</taxon>
        <taxon>Trombidiformes</taxon>
        <taxon>Prostigmata</taxon>
        <taxon>Eleutherengona</taxon>
        <taxon>Raphignathae</taxon>
        <taxon>Tetranychoidea</taxon>
        <taxon>Tetranychidae</taxon>
        <taxon>Tetranychus</taxon>
    </lineage>
</organism>
<evidence type="ECO:0000313" key="13">
    <source>
        <dbReference type="EnsemblMetazoa" id="tetur20g00500.1"/>
    </source>
</evidence>
<dbReference type="Pfam" id="PF08646">
    <property type="entry name" value="Rep_fac-A_C"/>
    <property type="match status" value="1"/>
</dbReference>
<evidence type="ECO:0000256" key="6">
    <source>
        <dbReference type="ARBA" id="ARBA00022771"/>
    </source>
</evidence>
<dbReference type="InterPro" id="IPR004365">
    <property type="entry name" value="NA-bd_OB_tRNA"/>
</dbReference>
<feature type="domain" description="OB" evidence="10">
    <location>
        <begin position="15"/>
        <end position="93"/>
    </location>
</feature>
<feature type="domain" description="Replication protein A OB" evidence="12">
    <location>
        <begin position="122"/>
        <end position="216"/>
    </location>
</feature>
<protein>
    <recommendedName>
        <fullName evidence="3">Replication protein A 70 kDa DNA-binding subunit</fullName>
    </recommendedName>
</protein>
<dbReference type="OrthoDB" id="1751331at2759"/>
<evidence type="ECO:0000256" key="5">
    <source>
        <dbReference type="ARBA" id="ARBA00022723"/>
    </source>
</evidence>
<dbReference type="Pfam" id="PF16900">
    <property type="entry name" value="REPA_OB_2"/>
    <property type="match status" value="1"/>
</dbReference>
<evidence type="ECO:0000256" key="4">
    <source>
        <dbReference type="ARBA" id="ARBA00022705"/>
    </source>
</evidence>
<evidence type="ECO:0000259" key="10">
    <source>
        <dbReference type="Pfam" id="PF01336"/>
    </source>
</evidence>
<dbReference type="CDD" id="cd04474">
    <property type="entry name" value="RPA1_DBD_A"/>
    <property type="match status" value="1"/>
</dbReference>
<name>T1KSQ9_TETUR</name>
<dbReference type="Pfam" id="PF01336">
    <property type="entry name" value="tRNA_anti-codon"/>
    <property type="match status" value="1"/>
</dbReference>
<keyword evidence="5" id="KW-0479">Metal-binding</keyword>
<feature type="domain" description="Replication factor A C-terminal" evidence="11">
    <location>
        <begin position="263"/>
        <end position="379"/>
    </location>
</feature>
<keyword evidence="4" id="KW-0235">DNA replication</keyword>
<dbReference type="EMBL" id="CAEY01000508">
    <property type="status" value="NOT_ANNOTATED_CDS"/>
    <property type="molecule type" value="Genomic_DNA"/>
</dbReference>
<dbReference type="FunFam" id="2.40.50.140:FF:000041">
    <property type="entry name" value="Replication protein A subunit"/>
    <property type="match status" value="1"/>
</dbReference>
<evidence type="ECO:0000256" key="9">
    <source>
        <dbReference type="ARBA" id="ARBA00023242"/>
    </source>
</evidence>
<dbReference type="GO" id="GO:0006260">
    <property type="term" value="P:DNA replication"/>
    <property type="evidence" value="ECO:0007669"/>
    <property type="project" value="UniProtKB-KW"/>
</dbReference>
<sequence>MICPIAGLHTVKRNWKICGKVVAKSELKTWENDKTNGKFFNFVIADSTSCIKAIAFNSQCEKIFPIIKINAIYYISNGTVKETKKQFMELKNPYEIHLYNNAQIEIAKDAIVVEPEYNFMKIADLTDTPANELINIKCVVKHIETLEEFGVDKISYKRNIALIDDSESEIKLTLWNEKAKTFACEEGSVIMAKRLKVVDYNGKNLLALDVSNIKINPDIPESPILKAWFFDHGRKISKNCLTLEPKNVNLQTLKQISISTNAHCQATVVEIKACNFYSSCPDGCNKKLIEDEDGFYKFDTCDKVMMEGNQKLVLKVKIVDFIATIDVAIYSEIIETLTNCKCEQLSVLEIENRSDFEAKLHECILLNVYTFDIRIKMVTRDGITSPDYIVNRMNRKTESPYQTINAIKNLAKDLAELKKCI</sequence>
<comment type="similarity">
    <text evidence="2">Belongs to the replication factor A protein 1 family.</text>
</comment>
<keyword evidence="7" id="KW-0862">Zinc</keyword>
<dbReference type="Gene3D" id="2.40.50.140">
    <property type="entry name" value="Nucleic acid-binding proteins"/>
    <property type="match status" value="3"/>
</dbReference>
<accession>T1KSQ9</accession>
<keyword evidence="9" id="KW-0539">Nucleus</keyword>
<dbReference type="GO" id="GO:0008270">
    <property type="term" value="F:zinc ion binding"/>
    <property type="evidence" value="ECO:0007669"/>
    <property type="project" value="UniProtKB-KW"/>
</dbReference>
<dbReference type="InterPro" id="IPR031657">
    <property type="entry name" value="REPA_OB_2"/>
</dbReference>
<comment type="subcellular location">
    <subcellularLocation>
        <location evidence="1">Nucleus</location>
    </subcellularLocation>
</comment>
<keyword evidence="6" id="KW-0863">Zinc-finger</keyword>
<proteinExistence type="inferred from homology"/>
<evidence type="ECO:0000256" key="3">
    <source>
        <dbReference type="ARBA" id="ARBA00019850"/>
    </source>
</evidence>
<dbReference type="AlphaFoldDB" id="T1KSQ9"/>
<dbReference type="SUPFAM" id="SSF50249">
    <property type="entry name" value="Nucleic acid-binding proteins"/>
    <property type="match status" value="3"/>
</dbReference>
<keyword evidence="8" id="KW-0238">DNA-binding</keyword>